<proteinExistence type="predicted"/>
<evidence type="ECO:0000313" key="1">
    <source>
        <dbReference type="EMBL" id="EYF08330.1"/>
    </source>
</evidence>
<dbReference type="EMBL" id="ASRX01000005">
    <property type="protein sequence ID" value="EYF08330.1"/>
    <property type="molecule type" value="Genomic_DNA"/>
</dbReference>
<dbReference type="Proteomes" id="UP000019678">
    <property type="component" value="Unassembled WGS sequence"/>
</dbReference>
<name>A0A017THL0_9BACT</name>
<evidence type="ECO:0008006" key="3">
    <source>
        <dbReference type="Google" id="ProtNLM"/>
    </source>
</evidence>
<protein>
    <recommendedName>
        <fullName evidence="3">AAA domain-containing protein</fullName>
    </recommendedName>
</protein>
<gene>
    <name evidence="1" type="ORF">CAP_6091</name>
</gene>
<sequence length="101" mass="10737">MEGLGRIERAAVDIHPLMLLVGPNNTGKSYLASLLWGLVAMQAELEPSPGSGTCVSRMSHFHEFNDSFEPLAPDLSASIAHRVHAALQGCGRAQPPRGFSG</sequence>
<comment type="caution">
    <text evidence="1">The sequence shown here is derived from an EMBL/GenBank/DDBJ whole genome shotgun (WGS) entry which is preliminary data.</text>
</comment>
<reference evidence="1 2" key="1">
    <citation type="submission" date="2013-05" db="EMBL/GenBank/DDBJ databases">
        <title>Genome assembly of Chondromyces apiculatus DSM 436.</title>
        <authorList>
            <person name="Sharma G."/>
            <person name="Khatri I."/>
            <person name="Kaur C."/>
            <person name="Mayilraj S."/>
            <person name="Subramanian S."/>
        </authorList>
    </citation>
    <scope>NUCLEOTIDE SEQUENCE [LARGE SCALE GENOMIC DNA]</scope>
    <source>
        <strain evidence="1 2">DSM 436</strain>
    </source>
</reference>
<keyword evidence="2" id="KW-1185">Reference proteome</keyword>
<dbReference type="STRING" id="1192034.CAP_6091"/>
<organism evidence="1 2">
    <name type="scientific">Chondromyces apiculatus DSM 436</name>
    <dbReference type="NCBI Taxonomy" id="1192034"/>
    <lineage>
        <taxon>Bacteria</taxon>
        <taxon>Pseudomonadati</taxon>
        <taxon>Myxococcota</taxon>
        <taxon>Polyangia</taxon>
        <taxon>Polyangiales</taxon>
        <taxon>Polyangiaceae</taxon>
        <taxon>Chondromyces</taxon>
    </lineage>
</organism>
<dbReference type="AlphaFoldDB" id="A0A017THL0"/>
<accession>A0A017THL0</accession>
<evidence type="ECO:0000313" key="2">
    <source>
        <dbReference type="Proteomes" id="UP000019678"/>
    </source>
</evidence>
<dbReference type="eggNOG" id="COG3593">
    <property type="taxonomic scope" value="Bacteria"/>
</dbReference>